<evidence type="ECO:0000313" key="2">
    <source>
        <dbReference type="EMBL" id="KKM61411.1"/>
    </source>
</evidence>
<proteinExistence type="predicted"/>
<protein>
    <submittedName>
        <fullName evidence="2">Uncharacterized protein</fullName>
    </submittedName>
</protein>
<reference evidence="2" key="1">
    <citation type="journal article" date="2015" name="Nature">
        <title>Complex archaea that bridge the gap between prokaryotes and eukaryotes.</title>
        <authorList>
            <person name="Spang A."/>
            <person name="Saw J.H."/>
            <person name="Jorgensen S.L."/>
            <person name="Zaremba-Niedzwiedzka K."/>
            <person name="Martijn J."/>
            <person name="Lind A.E."/>
            <person name="van Eijk R."/>
            <person name="Schleper C."/>
            <person name="Guy L."/>
            <person name="Ettema T.J."/>
        </authorList>
    </citation>
    <scope>NUCLEOTIDE SEQUENCE</scope>
</reference>
<accession>A0A0F9JGG5</accession>
<keyword evidence="1" id="KW-0812">Transmembrane</keyword>
<name>A0A0F9JGG5_9ZZZZ</name>
<keyword evidence="1" id="KW-1133">Transmembrane helix</keyword>
<organism evidence="2">
    <name type="scientific">marine sediment metagenome</name>
    <dbReference type="NCBI Taxonomy" id="412755"/>
    <lineage>
        <taxon>unclassified sequences</taxon>
        <taxon>metagenomes</taxon>
        <taxon>ecological metagenomes</taxon>
    </lineage>
</organism>
<dbReference type="AlphaFoldDB" id="A0A0F9JGG5"/>
<gene>
    <name evidence="2" type="ORF">LCGC14_1532020</name>
</gene>
<keyword evidence="1" id="KW-0472">Membrane</keyword>
<dbReference type="EMBL" id="LAZR01011488">
    <property type="protein sequence ID" value="KKM61411.1"/>
    <property type="molecule type" value="Genomic_DNA"/>
</dbReference>
<feature type="transmembrane region" description="Helical" evidence="1">
    <location>
        <begin position="105"/>
        <end position="133"/>
    </location>
</feature>
<evidence type="ECO:0000256" key="1">
    <source>
        <dbReference type="SAM" id="Phobius"/>
    </source>
</evidence>
<comment type="caution">
    <text evidence="2">The sequence shown here is derived from an EMBL/GenBank/DDBJ whole genome shotgun (WGS) entry which is preliminary data.</text>
</comment>
<sequence length="150" mass="17479">MRLLSLWILIIMLLAFFGVGKALYQDDNTQDIYNVTNRINWNSSILETKQVNGSMTNKEISITRMINTIYIGIDAMARITFEVAKWGVEVGFKNPDWNYLWLAKILTIVIIILFLIPTLVALPYIVAIFYLLYNSIKNFIEKRKKKKVVR</sequence>